<dbReference type="OrthoDB" id="5387164at2"/>
<evidence type="ECO:0008006" key="4">
    <source>
        <dbReference type="Google" id="ProtNLM"/>
    </source>
</evidence>
<protein>
    <recommendedName>
        <fullName evidence="4">DUF4125 domain-containing protein</fullName>
    </recommendedName>
</protein>
<dbReference type="InterPro" id="IPR025191">
    <property type="entry name" value="DUF4125"/>
</dbReference>
<reference evidence="2 3" key="1">
    <citation type="submission" date="2014-03" db="EMBL/GenBank/DDBJ databases">
        <title>Genomics of Bifidobacteria.</title>
        <authorList>
            <person name="Ventura M."/>
            <person name="Milani C."/>
            <person name="Lugli G.A."/>
        </authorList>
    </citation>
    <scope>NUCLEOTIDE SEQUENCE [LARGE SCALE GENOMIC DNA]</scope>
    <source>
        <strain evidence="2 3">LMG 11341</strain>
    </source>
</reference>
<dbReference type="RefSeq" id="WP_081888396.1">
    <property type="nucleotide sequence ID" value="NZ_CADAXU010000002.1"/>
</dbReference>
<evidence type="ECO:0000256" key="1">
    <source>
        <dbReference type="SAM" id="MobiDB-lite"/>
    </source>
</evidence>
<keyword evidence="3" id="KW-1185">Reference proteome</keyword>
<dbReference type="EMBL" id="JGZC01000004">
    <property type="protein sequence ID" value="KFI70990.1"/>
    <property type="molecule type" value="Genomic_DNA"/>
</dbReference>
<feature type="region of interest" description="Disordered" evidence="1">
    <location>
        <begin position="1"/>
        <end position="24"/>
    </location>
</feature>
<comment type="caution">
    <text evidence="2">The sequence shown here is derived from an EMBL/GenBank/DDBJ whole genome shotgun (WGS) entry which is preliminary data.</text>
</comment>
<name>A0A087BIZ0_9BIFI</name>
<dbReference type="eggNOG" id="ENOG5031HGC">
    <property type="taxonomic scope" value="Bacteria"/>
</dbReference>
<dbReference type="AlphaFoldDB" id="A0A087BIZ0"/>
<gene>
    <name evidence="2" type="ORF">BMERY_1359</name>
</gene>
<dbReference type="STRING" id="78345.BMERY_1359"/>
<sequence>MRTSNDTASSTNSGTTDGTASSTRNDLVETIVRLEWDTFQRTTNTGGRAACQGNWPVFHQMRASQFLTWPENLLASYRDDLKDAEYVGRNLVTEKYARMMRSTHPEEYAATIEPYIPALSAARETEQETIIATQVAWAREFRERYPKLGASMRVLTTAEDTPDATSFETYLRGELGTYSERTLDLYGDFVARLATEHRNLTEETIGNTVRIAGFAGLDEAELAQ</sequence>
<evidence type="ECO:0000313" key="3">
    <source>
        <dbReference type="Proteomes" id="UP000029060"/>
    </source>
</evidence>
<organism evidence="2 3">
    <name type="scientific">Bifidobacterium merycicum</name>
    <dbReference type="NCBI Taxonomy" id="78345"/>
    <lineage>
        <taxon>Bacteria</taxon>
        <taxon>Bacillati</taxon>
        <taxon>Actinomycetota</taxon>
        <taxon>Actinomycetes</taxon>
        <taxon>Bifidobacteriales</taxon>
        <taxon>Bifidobacteriaceae</taxon>
        <taxon>Bifidobacterium</taxon>
    </lineage>
</organism>
<accession>A0A087BIZ0</accession>
<dbReference type="Pfam" id="PF13526">
    <property type="entry name" value="DUF4125"/>
    <property type="match status" value="1"/>
</dbReference>
<evidence type="ECO:0000313" key="2">
    <source>
        <dbReference type="EMBL" id="KFI70990.1"/>
    </source>
</evidence>
<proteinExistence type="predicted"/>
<dbReference type="Proteomes" id="UP000029060">
    <property type="component" value="Unassembled WGS sequence"/>
</dbReference>